<keyword evidence="7" id="KW-0139">CF(1)</keyword>
<sequence length="175" mass="19383">MEELIAKRYATALSSVSQDVQSIVSILNVLTEAISVPEVHEALTSPIVTAEKKTDMILSAIGKEADSTLVNFIKILGENKRLDLIPAIAKVLNADLQKESNQYEGVLKSSNKLGKEELAKLEKTLEKYTGSKIKLKQEKTDLEGLRVSVDDLGIEVNFSKQRVKEQLIDFIKKSL</sequence>
<dbReference type="RefSeq" id="WP_046550598.1">
    <property type="nucleotide sequence ID" value="NZ_CP011308.1"/>
</dbReference>
<comment type="similarity">
    <text evidence="7">Belongs to the ATPase delta chain family.</text>
</comment>
<dbReference type="OrthoDB" id="5339308at2"/>
<dbReference type="PANTHER" id="PTHR11910">
    <property type="entry name" value="ATP SYNTHASE DELTA CHAIN"/>
    <property type="match status" value="1"/>
</dbReference>
<dbReference type="GO" id="GO:0005886">
    <property type="term" value="C:plasma membrane"/>
    <property type="evidence" value="ECO:0007669"/>
    <property type="project" value="UniProtKB-SubCell"/>
</dbReference>
<dbReference type="NCBIfam" id="TIGR01145">
    <property type="entry name" value="ATP_synt_delta"/>
    <property type="match status" value="1"/>
</dbReference>
<keyword evidence="6 7" id="KW-0066">ATP synthesis</keyword>
<comment type="function">
    <text evidence="7">F(1)F(0) ATP synthase produces ATP from ADP in the presence of a proton or sodium gradient. F-type ATPases consist of two structural domains, F(1) containing the extramembraneous catalytic core and F(0) containing the membrane proton channel, linked together by a central stalk and a peripheral stalk. During catalysis, ATP synthesis in the catalytic domain of F(1) is coupled via a rotary mechanism of the central stalk subunits to proton translocation.</text>
</comment>
<evidence type="ECO:0000256" key="1">
    <source>
        <dbReference type="ARBA" id="ARBA00004370"/>
    </source>
</evidence>
<reference evidence="9" key="2">
    <citation type="journal article" date="2017" name="Stand. Genomic Sci.">
        <title>Complete genome sequence of the sulfur-oxidizing chemolithoautotrophic Sulfurovum lithotrophicum 42BKTT.</title>
        <authorList>
            <person name="Jeon W."/>
            <person name="Priscilla L."/>
            <person name="Park G."/>
            <person name="Lee H."/>
            <person name="Lee N."/>
            <person name="Lee D."/>
            <person name="Kwon H."/>
            <person name="Ahn I."/>
            <person name="Lee C."/>
            <person name="Lee H."/>
            <person name="Ahn J."/>
        </authorList>
    </citation>
    <scope>NUCLEOTIDE SEQUENCE [LARGE SCALE GENOMIC DNA]</scope>
    <source>
        <strain evidence="9">ATCC BAA-797 / 42BKT</strain>
    </source>
</reference>
<name>A0A7U4M0A6_9BACT</name>
<keyword evidence="9" id="KW-1185">Reference proteome</keyword>
<reference evidence="8 9" key="1">
    <citation type="submission" date="2015-04" db="EMBL/GenBank/DDBJ databases">
        <title>Complete genome sequence of Sulfurovum lithotrophicum ATCC BAA-797T.</title>
        <authorList>
            <person name="Ahn J."/>
            <person name="Park G."/>
            <person name="Jeon W."/>
            <person name="Jang Y."/>
            <person name="Jang M."/>
            <person name="Lee H."/>
            <person name="Lee H."/>
        </authorList>
    </citation>
    <scope>NUCLEOTIDE SEQUENCE [LARGE SCALE GENOMIC DNA]</scope>
    <source>
        <strain evidence="9">ATCC BAA-797 / 42BKT</strain>
    </source>
</reference>
<dbReference type="NCBIfam" id="NF006291">
    <property type="entry name" value="PRK08474.1"/>
    <property type="match status" value="1"/>
</dbReference>
<organism evidence="8 9">
    <name type="scientific">Sulfurovum lithotrophicum</name>
    <dbReference type="NCBI Taxonomy" id="206403"/>
    <lineage>
        <taxon>Bacteria</taxon>
        <taxon>Pseudomonadati</taxon>
        <taxon>Campylobacterota</taxon>
        <taxon>Epsilonproteobacteria</taxon>
        <taxon>Campylobacterales</taxon>
        <taxon>Sulfurovaceae</taxon>
        <taxon>Sulfurovum</taxon>
    </lineage>
</organism>
<keyword evidence="2 7" id="KW-0813">Transport</keyword>
<evidence type="ECO:0000256" key="5">
    <source>
        <dbReference type="ARBA" id="ARBA00023136"/>
    </source>
</evidence>
<dbReference type="GO" id="GO:0046933">
    <property type="term" value="F:proton-transporting ATP synthase activity, rotational mechanism"/>
    <property type="evidence" value="ECO:0007669"/>
    <property type="project" value="UniProtKB-UniRule"/>
</dbReference>
<dbReference type="KEGG" id="slh:YH65_03210"/>
<protein>
    <recommendedName>
        <fullName evidence="7">ATP synthase subunit delta</fullName>
    </recommendedName>
    <alternativeName>
        <fullName evidence="7">ATP synthase F(1) sector subunit delta</fullName>
    </alternativeName>
    <alternativeName>
        <fullName evidence="7">F-type ATPase subunit delta</fullName>
        <shortName evidence="7">F-ATPase subunit delta</shortName>
    </alternativeName>
</protein>
<dbReference type="Proteomes" id="UP000034444">
    <property type="component" value="Chromosome"/>
</dbReference>
<accession>A0A7U4M0A6</accession>
<evidence type="ECO:0000256" key="3">
    <source>
        <dbReference type="ARBA" id="ARBA00022781"/>
    </source>
</evidence>
<keyword evidence="4 7" id="KW-0406">Ion transport</keyword>
<keyword evidence="5 7" id="KW-0472">Membrane</keyword>
<comment type="function">
    <text evidence="7">This protein is part of the stalk that links CF(0) to CF(1). It either transmits conformational changes from CF(0) to CF(1) or is implicated in proton conduction.</text>
</comment>
<evidence type="ECO:0000256" key="7">
    <source>
        <dbReference type="HAMAP-Rule" id="MF_01416"/>
    </source>
</evidence>
<proteinExistence type="inferred from homology"/>
<evidence type="ECO:0000256" key="6">
    <source>
        <dbReference type="ARBA" id="ARBA00023310"/>
    </source>
</evidence>
<dbReference type="EMBL" id="CP011308">
    <property type="protein sequence ID" value="AKF24505.1"/>
    <property type="molecule type" value="Genomic_DNA"/>
</dbReference>
<evidence type="ECO:0000256" key="4">
    <source>
        <dbReference type="ARBA" id="ARBA00023065"/>
    </source>
</evidence>
<gene>
    <name evidence="7" type="primary">atpH</name>
    <name evidence="8" type="ORF">YH65_03210</name>
</gene>
<keyword evidence="7" id="KW-1003">Cell membrane</keyword>
<dbReference type="AlphaFoldDB" id="A0A7U4M0A6"/>
<dbReference type="SUPFAM" id="SSF47928">
    <property type="entry name" value="N-terminal domain of the delta subunit of the F1F0-ATP synthase"/>
    <property type="match status" value="1"/>
</dbReference>
<dbReference type="HAMAP" id="MF_01416">
    <property type="entry name" value="ATP_synth_delta_bact"/>
    <property type="match status" value="1"/>
</dbReference>
<dbReference type="InterPro" id="IPR000711">
    <property type="entry name" value="ATPase_OSCP/dsu"/>
</dbReference>
<comment type="subcellular location">
    <subcellularLocation>
        <location evidence="7">Cell membrane</location>
        <topology evidence="7">Peripheral membrane protein</topology>
    </subcellularLocation>
    <subcellularLocation>
        <location evidence="1">Membrane</location>
    </subcellularLocation>
</comment>
<dbReference type="InterPro" id="IPR026015">
    <property type="entry name" value="ATP_synth_OSCP/delta_N_sf"/>
</dbReference>
<evidence type="ECO:0000313" key="9">
    <source>
        <dbReference type="Proteomes" id="UP000034444"/>
    </source>
</evidence>
<evidence type="ECO:0000313" key="8">
    <source>
        <dbReference type="EMBL" id="AKF24505.1"/>
    </source>
</evidence>
<keyword evidence="3 7" id="KW-0375">Hydrogen ion transport</keyword>
<evidence type="ECO:0000256" key="2">
    <source>
        <dbReference type="ARBA" id="ARBA00022448"/>
    </source>
</evidence>
<dbReference type="Gene3D" id="1.10.520.20">
    <property type="entry name" value="N-terminal domain of the delta subunit of the F1F0-ATP synthase"/>
    <property type="match status" value="1"/>
</dbReference>
<dbReference type="GO" id="GO:0045259">
    <property type="term" value="C:proton-transporting ATP synthase complex"/>
    <property type="evidence" value="ECO:0007669"/>
    <property type="project" value="UniProtKB-KW"/>
</dbReference>
<dbReference type="Pfam" id="PF00213">
    <property type="entry name" value="OSCP"/>
    <property type="match status" value="1"/>
</dbReference>